<evidence type="ECO:0000259" key="5">
    <source>
        <dbReference type="SMART" id="SM00903"/>
    </source>
</evidence>
<evidence type="ECO:0000256" key="2">
    <source>
        <dbReference type="ARBA" id="ARBA00022630"/>
    </source>
</evidence>
<dbReference type="SUPFAM" id="SSF50475">
    <property type="entry name" value="FMN-binding split barrel"/>
    <property type="match status" value="1"/>
</dbReference>
<proteinExistence type="inferred from homology"/>
<dbReference type="RefSeq" id="WP_012692142.1">
    <property type="nucleotide sequence ID" value="NC_012526.1"/>
</dbReference>
<dbReference type="GO" id="GO:0016646">
    <property type="term" value="F:oxidoreductase activity, acting on the CH-NH group of donors, NAD or NADP as acceptor"/>
    <property type="evidence" value="ECO:0007669"/>
    <property type="project" value="UniProtKB-ARBA"/>
</dbReference>
<keyword evidence="7" id="KW-1185">Reference proteome</keyword>
<dbReference type="AlphaFoldDB" id="C1CYJ8"/>
<dbReference type="STRING" id="546414.Deide_02110"/>
<evidence type="ECO:0000256" key="4">
    <source>
        <dbReference type="ARBA" id="ARBA00038054"/>
    </source>
</evidence>
<dbReference type="PaxDb" id="546414-Deide_02110"/>
<dbReference type="Proteomes" id="UP000002208">
    <property type="component" value="Chromosome"/>
</dbReference>
<dbReference type="SMART" id="SM00903">
    <property type="entry name" value="Flavin_Reduct"/>
    <property type="match status" value="1"/>
</dbReference>
<evidence type="ECO:0000256" key="1">
    <source>
        <dbReference type="ARBA" id="ARBA00001917"/>
    </source>
</evidence>
<evidence type="ECO:0000313" key="7">
    <source>
        <dbReference type="Proteomes" id="UP000002208"/>
    </source>
</evidence>
<dbReference type="Gene3D" id="2.30.110.10">
    <property type="entry name" value="Electron Transport, Fmn-binding Protein, Chain A"/>
    <property type="match status" value="1"/>
</dbReference>
<dbReference type="Pfam" id="PF01613">
    <property type="entry name" value="Flavin_Reduct"/>
    <property type="match status" value="1"/>
</dbReference>
<name>C1CYJ8_DEIDV</name>
<sequence>MSALPPTSPEFPVPTQHFDLTSLRAADRYKLLISTVVPRPIAWVASLGTDGHVNLAPYSFFGLMGSDPPIVAFAPGDRPEGGPKDTARNIGSGGEFTVNLVSAAQASLMNATATDFPPGMDETRALGITLESGVQVRVPRVQGAPAALECREVQTVLIGRTRIILGEVLGLTLRSDAVQDAERFYVDTAALDLVGRMGGRGTYTHTRDTFQIDRIPYAAWQAAQDAERGAGGEGGE</sequence>
<keyword evidence="2" id="KW-0285">Flavoprotein</keyword>
<reference evidence="6 7" key="1">
    <citation type="journal article" date="2009" name="PLoS Genet.">
        <title>Alliance of proteomics and genomics to unravel the specificities of Sahara bacterium Deinococcus deserti.</title>
        <authorList>
            <person name="de Groot A."/>
            <person name="Dulermo R."/>
            <person name="Ortet P."/>
            <person name="Blanchard L."/>
            <person name="Guerin P."/>
            <person name="Fernandez B."/>
            <person name="Vacherie B."/>
            <person name="Dossat C."/>
            <person name="Jolivet E."/>
            <person name="Siguier P."/>
            <person name="Chandler M."/>
            <person name="Barakat M."/>
            <person name="Dedieu A."/>
            <person name="Barbe V."/>
            <person name="Heulin T."/>
            <person name="Sommer S."/>
            <person name="Achouak W."/>
            <person name="Armengaud J."/>
        </authorList>
    </citation>
    <scope>NUCLEOTIDE SEQUENCE [LARGE SCALE GENOMIC DNA]</scope>
    <source>
        <strain evidence="7">DSM 17065 / CIP 109153 / LMG 22923 / VCD115</strain>
    </source>
</reference>
<gene>
    <name evidence="6" type="ordered locus">Deide_02110</name>
</gene>
<dbReference type="HOGENOM" id="CLU_059021_3_1_0"/>
<comment type="cofactor">
    <cofactor evidence="1">
        <name>FMN</name>
        <dbReference type="ChEBI" id="CHEBI:58210"/>
    </cofactor>
</comment>
<organism evidence="6 7">
    <name type="scientific">Deinococcus deserti (strain DSM 17065 / CIP 109153 / LMG 22923 / VCD115)</name>
    <dbReference type="NCBI Taxonomy" id="546414"/>
    <lineage>
        <taxon>Bacteria</taxon>
        <taxon>Thermotogati</taxon>
        <taxon>Deinococcota</taxon>
        <taxon>Deinococci</taxon>
        <taxon>Deinococcales</taxon>
        <taxon>Deinococcaceae</taxon>
        <taxon>Deinococcus</taxon>
    </lineage>
</organism>
<dbReference type="PANTHER" id="PTHR33798:SF5">
    <property type="entry name" value="FLAVIN REDUCTASE LIKE DOMAIN-CONTAINING PROTEIN"/>
    <property type="match status" value="1"/>
</dbReference>
<evidence type="ECO:0000313" key="6">
    <source>
        <dbReference type="EMBL" id="ACO45019.1"/>
    </source>
</evidence>
<dbReference type="GO" id="GO:0010181">
    <property type="term" value="F:FMN binding"/>
    <property type="evidence" value="ECO:0007669"/>
    <property type="project" value="InterPro"/>
</dbReference>
<dbReference type="InterPro" id="IPR002563">
    <property type="entry name" value="Flavin_Rdtase-like_dom"/>
</dbReference>
<dbReference type="OrthoDB" id="9794638at2"/>
<keyword evidence="3" id="KW-0288">FMN</keyword>
<feature type="domain" description="Flavin reductase like" evidence="5">
    <location>
        <begin position="34"/>
        <end position="187"/>
    </location>
</feature>
<dbReference type="KEGG" id="ddr:Deide_02110"/>
<accession>C1CYJ8</accession>
<dbReference type="PANTHER" id="PTHR33798">
    <property type="entry name" value="FLAVOPROTEIN OXYGENASE"/>
    <property type="match status" value="1"/>
</dbReference>
<dbReference type="EMBL" id="CP001114">
    <property type="protein sequence ID" value="ACO45019.1"/>
    <property type="molecule type" value="Genomic_DNA"/>
</dbReference>
<evidence type="ECO:0000256" key="3">
    <source>
        <dbReference type="ARBA" id="ARBA00022643"/>
    </source>
</evidence>
<dbReference type="InterPro" id="IPR012349">
    <property type="entry name" value="Split_barrel_FMN-bd"/>
</dbReference>
<comment type="similarity">
    <text evidence="4">Belongs to the flavoredoxin family.</text>
</comment>
<protein>
    <recommendedName>
        <fullName evidence="5">Flavin reductase like domain-containing protein</fullName>
    </recommendedName>
</protein>
<dbReference type="eggNOG" id="COG1853">
    <property type="taxonomic scope" value="Bacteria"/>
</dbReference>